<reference evidence="1" key="1">
    <citation type="submission" date="2016-10" db="EMBL/GenBank/DDBJ databases">
        <title>Sequence of Gallionella enrichment culture.</title>
        <authorList>
            <person name="Poehlein A."/>
            <person name="Muehling M."/>
            <person name="Daniel R."/>
        </authorList>
    </citation>
    <scope>NUCLEOTIDE SEQUENCE</scope>
</reference>
<organism evidence="1">
    <name type="scientific">mine drainage metagenome</name>
    <dbReference type="NCBI Taxonomy" id="410659"/>
    <lineage>
        <taxon>unclassified sequences</taxon>
        <taxon>metagenomes</taxon>
        <taxon>ecological metagenomes</taxon>
    </lineage>
</organism>
<evidence type="ECO:0008006" key="2">
    <source>
        <dbReference type="Google" id="ProtNLM"/>
    </source>
</evidence>
<protein>
    <recommendedName>
        <fullName evidence="2">Helix-turn-helix domain-containing protein</fullName>
    </recommendedName>
</protein>
<comment type="caution">
    <text evidence="1">The sequence shown here is derived from an EMBL/GenBank/DDBJ whole genome shotgun (WGS) entry which is preliminary data.</text>
</comment>
<proteinExistence type="predicted"/>
<dbReference type="EMBL" id="MLJW01000240">
    <property type="protein sequence ID" value="OIQ92125.1"/>
    <property type="molecule type" value="Genomic_DNA"/>
</dbReference>
<dbReference type="AlphaFoldDB" id="A0A1J5RVL5"/>
<accession>A0A1J5RVL5</accession>
<evidence type="ECO:0000313" key="1">
    <source>
        <dbReference type="EMBL" id="OIQ92125.1"/>
    </source>
</evidence>
<name>A0A1J5RVL5_9ZZZZ</name>
<gene>
    <name evidence="1" type="ORF">GALL_259620</name>
</gene>
<sequence>METSNYPPELARIAQGRDFLNTAEFARALGRSGQTARKNLSLTGHAWGIKPRKVGGRLLWPVADVARALVGSAQ</sequence>